<keyword evidence="2" id="KW-1185">Reference proteome</keyword>
<dbReference type="EMBL" id="CAKMAB010000027">
    <property type="protein sequence ID" value="CAH1057989.1"/>
    <property type="molecule type" value="Genomic_DNA"/>
</dbReference>
<organism evidence="1 2">
    <name type="scientific">Paenibacillus pseudetheri</name>
    <dbReference type="NCBI Taxonomy" id="2897682"/>
    <lineage>
        <taxon>Bacteria</taxon>
        <taxon>Bacillati</taxon>
        <taxon>Bacillota</taxon>
        <taxon>Bacilli</taxon>
        <taxon>Bacillales</taxon>
        <taxon>Paenibacillaceae</taxon>
        <taxon>Paenibacillus</taxon>
    </lineage>
</organism>
<sequence>MFVLTTAFGLIFYSLKFIESSKQKETTAQKQITKNSIK</sequence>
<gene>
    <name evidence="1" type="ORF">PAECIP111894_04162</name>
</gene>
<reference evidence="1" key="1">
    <citation type="submission" date="2021-12" db="EMBL/GenBank/DDBJ databases">
        <authorList>
            <person name="Criscuolo A."/>
        </authorList>
    </citation>
    <scope>NUCLEOTIDE SEQUENCE</scope>
    <source>
        <strain evidence="1">CIP111894</strain>
    </source>
</reference>
<proteinExistence type="predicted"/>
<comment type="caution">
    <text evidence="1">The sequence shown here is derived from an EMBL/GenBank/DDBJ whole genome shotgun (WGS) entry which is preliminary data.</text>
</comment>
<dbReference type="Proteomes" id="UP000838749">
    <property type="component" value="Unassembled WGS sequence"/>
</dbReference>
<evidence type="ECO:0000313" key="1">
    <source>
        <dbReference type="EMBL" id="CAH1057989.1"/>
    </source>
</evidence>
<accession>A0ABM9BGK8</accession>
<protein>
    <submittedName>
        <fullName evidence="1">Uncharacterized protein</fullName>
    </submittedName>
</protein>
<evidence type="ECO:0000313" key="2">
    <source>
        <dbReference type="Proteomes" id="UP000838749"/>
    </source>
</evidence>
<name>A0ABM9BGK8_9BACL</name>